<keyword evidence="5 8" id="KW-0227">DNA damage</keyword>
<dbReference type="NCBIfam" id="TIGR00628">
    <property type="entry name" value="ung"/>
    <property type="match status" value="1"/>
</dbReference>
<dbReference type="NCBIfam" id="NF003592">
    <property type="entry name" value="PRK05254.1-5"/>
    <property type="match status" value="1"/>
</dbReference>
<dbReference type="PROSITE" id="PS00130">
    <property type="entry name" value="U_DNA_GLYCOSYLASE"/>
    <property type="match status" value="1"/>
</dbReference>
<dbReference type="SMART" id="SM00986">
    <property type="entry name" value="UDG"/>
    <property type="match status" value="1"/>
</dbReference>
<reference evidence="12" key="1">
    <citation type="submission" date="2024-07" db="EMBL/GenBank/DDBJ databases">
        <authorList>
            <person name="Li X.-J."/>
            <person name="Wang X."/>
        </authorList>
    </citation>
    <scope>NUCLEOTIDE SEQUENCE</scope>
    <source>
        <strain evidence="12">HSP-334</strain>
    </source>
</reference>
<dbReference type="InterPro" id="IPR002043">
    <property type="entry name" value="UDG_fam1"/>
</dbReference>
<evidence type="ECO:0000256" key="9">
    <source>
        <dbReference type="PROSITE-ProRule" id="PRU10072"/>
    </source>
</evidence>
<comment type="subcellular location">
    <subcellularLocation>
        <location evidence="8">Cytoplasm</location>
    </subcellularLocation>
</comment>
<evidence type="ECO:0000256" key="6">
    <source>
        <dbReference type="ARBA" id="ARBA00022801"/>
    </source>
</evidence>
<evidence type="ECO:0000256" key="2">
    <source>
        <dbReference type="ARBA" id="ARBA00002631"/>
    </source>
</evidence>
<evidence type="ECO:0000256" key="8">
    <source>
        <dbReference type="HAMAP-Rule" id="MF_00148"/>
    </source>
</evidence>
<dbReference type="FunFam" id="3.40.470.10:FF:000001">
    <property type="entry name" value="Uracil-DNA glycosylase"/>
    <property type="match status" value="1"/>
</dbReference>
<keyword evidence="12" id="KW-0326">Glycosidase</keyword>
<keyword evidence="8" id="KW-0963">Cytoplasm</keyword>
<protein>
    <recommendedName>
        <fullName evidence="4 8">Uracil-DNA glycosylase</fullName>
        <shortName evidence="8">UDG</shortName>
        <ecNumber evidence="4 8">3.2.2.27</ecNumber>
    </recommendedName>
</protein>
<dbReference type="AlphaFoldDB" id="A0AB39VK25"/>
<dbReference type="CDD" id="cd10027">
    <property type="entry name" value="UDG-F1-like"/>
    <property type="match status" value="1"/>
</dbReference>
<dbReference type="NCBIfam" id="NF003591">
    <property type="entry name" value="PRK05254.1-4"/>
    <property type="match status" value="1"/>
</dbReference>
<keyword evidence="7 8" id="KW-0234">DNA repair</keyword>
<dbReference type="GO" id="GO:0005737">
    <property type="term" value="C:cytoplasm"/>
    <property type="evidence" value="ECO:0007669"/>
    <property type="project" value="UniProtKB-SubCell"/>
</dbReference>
<dbReference type="HAMAP" id="MF_00148">
    <property type="entry name" value="UDG"/>
    <property type="match status" value="1"/>
</dbReference>
<dbReference type="SUPFAM" id="SSF52141">
    <property type="entry name" value="Uracil-DNA glycosylase-like"/>
    <property type="match status" value="1"/>
</dbReference>
<dbReference type="GO" id="GO:0004844">
    <property type="term" value="F:uracil DNA N-glycosylase activity"/>
    <property type="evidence" value="ECO:0007669"/>
    <property type="project" value="UniProtKB-UniRule"/>
</dbReference>
<dbReference type="PANTHER" id="PTHR11264:SF0">
    <property type="entry name" value="URACIL-DNA GLYCOSYLASE"/>
    <property type="match status" value="1"/>
</dbReference>
<dbReference type="NCBIfam" id="NF003588">
    <property type="entry name" value="PRK05254.1-1"/>
    <property type="match status" value="1"/>
</dbReference>
<evidence type="ECO:0000256" key="4">
    <source>
        <dbReference type="ARBA" id="ARBA00012030"/>
    </source>
</evidence>
<comment type="catalytic activity">
    <reaction evidence="1 8 10">
        <text>Hydrolyzes single-stranded DNA or mismatched double-stranded DNA and polynucleotides, releasing free uracil.</text>
        <dbReference type="EC" id="3.2.2.27"/>
    </reaction>
</comment>
<feature type="domain" description="Uracil-DNA glycosylase-like" evidence="11">
    <location>
        <begin position="51"/>
        <end position="211"/>
    </location>
</feature>
<evidence type="ECO:0000256" key="10">
    <source>
        <dbReference type="RuleBase" id="RU003780"/>
    </source>
</evidence>
<dbReference type="InterPro" id="IPR036895">
    <property type="entry name" value="Uracil-DNA_glycosylase-like_sf"/>
</dbReference>
<dbReference type="GO" id="GO:0097510">
    <property type="term" value="P:base-excision repair, AP site formation via deaminated base removal"/>
    <property type="evidence" value="ECO:0007669"/>
    <property type="project" value="TreeGrafter"/>
</dbReference>
<evidence type="ECO:0000256" key="1">
    <source>
        <dbReference type="ARBA" id="ARBA00001400"/>
    </source>
</evidence>
<dbReference type="Pfam" id="PF03167">
    <property type="entry name" value="UDG"/>
    <property type="match status" value="1"/>
</dbReference>
<dbReference type="Gene3D" id="3.40.470.10">
    <property type="entry name" value="Uracil-DNA glycosylase-like domain"/>
    <property type="match status" value="1"/>
</dbReference>
<dbReference type="PANTHER" id="PTHR11264">
    <property type="entry name" value="URACIL-DNA GLYCOSYLASE"/>
    <property type="match status" value="1"/>
</dbReference>
<comment type="function">
    <text evidence="2 8 10">Excises uracil residues from the DNA which can arise as a result of misincorporation of dUMP residues by DNA polymerase or due to deamination of cytosine.</text>
</comment>
<name>A0AB39VK25_9FUSO</name>
<evidence type="ECO:0000256" key="3">
    <source>
        <dbReference type="ARBA" id="ARBA00008184"/>
    </source>
</evidence>
<sequence>MVNIGNDWDEIFSYHKEFEKDYYRKMRKFLVSEYRTKKIYPKAEEIFTAFKLTSYKDCKVVLLGQDPYHGQNQAHGMAFSVKKGIMLPPSLKNIYKEISDEYGYQMSNSGYLEKWAKQGVLLLNTALTVVAGKANSHSKIGWEIFTDNVISYLNEREDPIIFILWGNNAKSKKKLINLEKHYILESVHPSPLSASRGFFGCGHFKKTNEILKKLGKKEIDWQI</sequence>
<evidence type="ECO:0000256" key="7">
    <source>
        <dbReference type="ARBA" id="ARBA00023204"/>
    </source>
</evidence>
<dbReference type="InterPro" id="IPR018085">
    <property type="entry name" value="Ura-DNA_Glyclase_AS"/>
</dbReference>
<dbReference type="EMBL" id="CP165644">
    <property type="protein sequence ID" value="XDU67623.1"/>
    <property type="molecule type" value="Genomic_DNA"/>
</dbReference>
<accession>A0AB39VK25</accession>
<dbReference type="NCBIfam" id="NF003589">
    <property type="entry name" value="PRK05254.1-2"/>
    <property type="match status" value="1"/>
</dbReference>
<gene>
    <name evidence="8" type="primary">ung</name>
    <name evidence="12" type="ORF">AB8B22_04205</name>
</gene>
<feature type="active site" description="Proton acceptor" evidence="8 9">
    <location>
        <position position="66"/>
    </location>
</feature>
<evidence type="ECO:0000313" key="12">
    <source>
        <dbReference type="EMBL" id="XDU67623.1"/>
    </source>
</evidence>
<comment type="similarity">
    <text evidence="3 8 10">Belongs to the uracil-DNA glycosylase (UDG) superfamily. UNG family.</text>
</comment>
<organism evidence="12">
    <name type="scientific">Leptotrichia rugosa</name>
    <dbReference type="NCBI Taxonomy" id="3239302"/>
    <lineage>
        <taxon>Bacteria</taxon>
        <taxon>Fusobacteriati</taxon>
        <taxon>Fusobacteriota</taxon>
        <taxon>Fusobacteriia</taxon>
        <taxon>Fusobacteriales</taxon>
        <taxon>Leptotrichiaceae</taxon>
        <taxon>Leptotrichia</taxon>
    </lineage>
</organism>
<dbReference type="KEGG" id="lrug:AB8B22_04205"/>
<keyword evidence="6 8" id="KW-0378">Hydrolase</keyword>
<dbReference type="EC" id="3.2.2.27" evidence="4 8"/>
<proteinExistence type="inferred from homology"/>
<dbReference type="RefSeq" id="WP_094080622.1">
    <property type="nucleotide sequence ID" value="NZ_CP165644.1"/>
</dbReference>
<dbReference type="InterPro" id="IPR005122">
    <property type="entry name" value="Uracil-DNA_glycosylase-like"/>
</dbReference>
<evidence type="ECO:0000256" key="5">
    <source>
        <dbReference type="ARBA" id="ARBA00022763"/>
    </source>
</evidence>
<evidence type="ECO:0000259" key="11">
    <source>
        <dbReference type="SMART" id="SM00986"/>
    </source>
</evidence>
<dbReference type="SMART" id="SM00987">
    <property type="entry name" value="UreE_C"/>
    <property type="match status" value="1"/>
</dbReference>